<evidence type="ECO:0000313" key="10">
    <source>
        <dbReference type="EMBL" id="PLT12205.1"/>
    </source>
</evidence>
<evidence type="ECO:0000313" key="4">
    <source>
        <dbReference type="EMBL" id="KAB1976792.1"/>
    </source>
</evidence>
<dbReference type="EMBL" id="VUAV01000005">
    <property type="protein sequence ID" value="KAA8813532.1"/>
    <property type="molecule type" value="Genomic_DNA"/>
</dbReference>
<dbReference type="PANTHER" id="PTHR15020">
    <property type="entry name" value="FLAVIN REDUCTASE-RELATED"/>
    <property type="match status" value="1"/>
</dbReference>
<dbReference type="EMBL" id="MKXG01000012">
    <property type="protein sequence ID" value="PJZ17529.1"/>
    <property type="molecule type" value="Genomic_DNA"/>
</dbReference>
<evidence type="ECO:0000313" key="8">
    <source>
        <dbReference type="EMBL" id="OXC21131.1"/>
    </source>
</evidence>
<dbReference type="EMBL" id="LJGP01000007">
    <property type="protein sequence ID" value="KWU04629.1"/>
    <property type="molecule type" value="Genomic_DNA"/>
</dbReference>
<dbReference type="PATRIC" id="fig|47770.28.peg.1956"/>
<name>A0A109DFP8_9LACO</name>
<organism evidence="5 12">
    <name type="scientific">Lactobacillus crispatus</name>
    <dbReference type="NCBI Taxonomy" id="47770"/>
    <lineage>
        <taxon>Bacteria</taxon>
        <taxon>Bacillati</taxon>
        <taxon>Bacillota</taxon>
        <taxon>Bacilli</taxon>
        <taxon>Lactobacillales</taxon>
        <taxon>Lactobacillaceae</taxon>
        <taxon>Lactobacillus</taxon>
    </lineage>
</organism>
<protein>
    <submittedName>
        <fullName evidence="10">NAD(P)-dependent oxidoreductase</fullName>
    </submittedName>
    <submittedName>
        <fullName evidence="7">NAD(P)H-binding protein</fullName>
    </submittedName>
    <submittedName>
        <fullName evidence="5">NAD-dependent dehydratase</fullName>
    </submittedName>
    <submittedName>
        <fullName evidence="2">SDR family oxidoreductase</fullName>
    </submittedName>
</protein>
<dbReference type="Proteomes" id="UP001230300">
    <property type="component" value="Unassembled WGS sequence"/>
</dbReference>
<evidence type="ECO:0000313" key="15">
    <source>
        <dbReference type="Proteomes" id="UP000235119"/>
    </source>
</evidence>
<evidence type="ECO:0000313" key="7">
    <source>
        <dbReference type="EMBL" id="MYN53010.1"/>
    </source>
</evidence>
<dbReference type="Gene3D" id="3.40.50.720">
    <property type="entry name" value="NAD(P)-binding Rossmann-like Domain"/>
    <property type="match status" value="1"/>
</dbReference>
<dbReference type="CDD" id="cd05243">
    <property type="entry name" value="SDR_a5"/>
    <property type="match status" value="1"/>
</dbReference>
<dbReference type="Pfam" id="PF13460">
    <property type="entry name" value="NAD_binding_10"/>
    <property type="match status" value="1"/>
</dbReference>
<evidence type="ECO:0000313" key="19">
    <source>
        <dbReference type="Proteomes" id="UP000510660"/>
    </source>
</evidence>
<dbReference type="EMBL" id="PKIW01000002">
    <property type="protein sequence ID" value="PLT12205.1"/>
    <property type="molecule type" value="Genomic_DNA"/>
</dbReference>
<dbReference type="Proteomes" id="UP000460132">
    <property type="component" value="Unassembled WGS sequence"/>
</dbReference>
<gene>
    <name evidence="5" type="ORF">AEL95_01955</name>
    <name evidence="8" type="ORF">AYP82_02235</name>
    <name evidence="9" type="ORF">BHU41_05305</name>
    <name evidence="10" type="ORF">CYJ79_00865</name>
    <name evidence="3" type="ORF">F1C09_01525</name>
    <name evidence="4" type="ORF">F8251_05455</name>
    <name evidence="7" type="ORF">GTK63_01490</name>
    <name evidence="11" type="ORF">GTO85_08515</name>
    <name evidence="2" type="ORF">K8V23_02110</name>
    <name evidence="6" type="ORF">QP235_00130</name>
</gene>
<reference evidence="5 12" key="1">
    <citation type="journal article" date="2016" name="Microbiology (Mosc.)">
        <title>Comparison of Lactobacillus crispatus isolates from Lactobacillus-dominated vaginal microbiomes with isolates from microbiomes containing bacterial vaginosis-associated bacteria.</title>
        <authorList>
            <person name="Abdelmaksoud A.A."/>
            <person name="Koparde V.N."/>
            <person name="Sheth N.U."/>
            <person name="Serrano M.G."/>
            <person name="Glascock A.L."/>
            <person name="Fettweis J.M."/>
            <person name="Strauss Iii J.F."/>
            <person name="Buck G.A."/>
            <person name="Jefferson K.K."/>
        </authorList>
    </citation>
    <scope>NUCLEOTIDE SEQUENCE [LARGE SCALE GENOMIC DNA]</scope>
    <source>
        <strain evidence="5 12">VMC3</strain>
    </source>
</reference>
<dbReference type="Proteomes" id="UP000067598">
    <property type="component" value="Unassembled WGS sequence"/>
</dbReference>
<evidence type="ECO:0000313" key="11">
    <source>
        <dbReference type="EMBL" id="QLL74388.1"/>
    </source>
</evidence>
<dbReference type="Proteomes" id="UP000510660">
    <property type="component" value="Chromosome"/>
</dbReference>
<sequence length="214" mass="23410">MQVLVAGATGRVGKAVIKRLVDEGYDVIAAARRENAVEVVDPEHVTVQHLDFHDSLAKIEDEIGHPDAVIFVAGSRGKDLLQTDLNGAVKLMKAAEANGVKRYVQLSSAFALDQDKWAEIPSLASIIDYDIAKYFSDEWLIHNTNLDYTIIQPGNLMEKPATGKTSFTPEGGENSIDDVAQVLVDSLKYDNTIHQVIIMHDGDTPIDEALSKVK</sequence>
<dbReference type="Proteomes" id="UP000430323">
    <property type="component" value="Unassembled WGS sequence"/>
</dbReference>
<dbReference type="InterPro" id="IPR016040">
    <property type="entry name" value="NAD(P)-bd_dom"/>
</dbReference>
<dbReference type="SUPFAM" id="SSF51735">
    <property type="entry name" value="NAD(P)-binding Rossmann-fold domains"/>
    <property type="match status" value="1"/>
</dbReference>
<reference evidence="3 16" key="5">
    <citation type="submission" date="2019-09" db="EMBL/GenBank/DDBJ databases">
        <title>Comparative analysis of L. crispatus genomes revealed niche specific adaptation to different host and body sites.</title>
        <authorList>
            <person name="Pan M."/>
            <person name="Hidalgo-Cantabrana C."/>
            <person name="Barrangou R."/>
        </authorList>
    </citation>
    <scope>NUCLEOTIDE SEQUENCE [LARGE SCALE GENOMIC DNA]</scope>
    <source>
        <strain evidence="3 16">NCK2488</strain>
    </source>
</reference>
<reference evidence="4 17" key="6">
    <citation type="submission" date="2019-09" db="EMBL/GenBank/DDBJ databases">
        <title>Investigation of probiotic properties of different lactic acid bacteria.</title>
        <authorList>
            <person name="Jaomanjaka F."/>
            <person name="Blanc P."/>
        </authorList>
    </citation>
    <scope>NUCLEOTIDE SEQUENCE [LARGE SCALE GENOMIC DNA]</scope>
    <source>
        <strain evidence="4 17">BIO6272</strain>
    </source>
</reference>
<accession>A0A109DFP8</accession>
<evidence type="ECO:0000313" key="3">
    <source>
        <dbReference type="EMBL" id="KAA8813532.1"/>
    </source>
</evidence>
<evidence type="ECO:0000313" key="2">
    <source>
        <dbReference type="EMBL" id="HJF09587.1"/>
    </source>
</evidence>
<reference evidence="9 14" key="3">
    <citation type="submission" date="2016-10" db="EMBL/GenBank/DDBJ databases">
        <title>WGS of isloates from the oral cavity of healthy individuals.</title>
        <authorList>
            <person name="Sharma S."/>
            <person name="Pal V.K."/>
            <person name="Patil P.B."/>
            <person name="Korpole S."/>
            <person name="Grover V."/>
        </authorList>
    </citation>
    <scope>NUCLEOTIDE SEQUENCE [LARGE SCALE GENOMIC DNA]</scope>
    <source>
        <strain evidence="9 14">DISK12</strain>
    </source>
</reference>
<reference evidence="2" key="9">
    <citation type="journal article" date="2021" name="PeerJ">
        <title>Extensive microbial diversity within the chicken gut microbiome revealed by metagenomics and culture.</title>
        <authorList>
            <person name="Gilroy R."/>
            <person name="Ravi A."/>
            <person name="Getino M."/>
            <person name="Pursley I."/>
            <person name="Horton D.L."/>
            <person name="Alikhan N.F."/>
            <person name="Baker D."/>
            <person name="Gharbi K."/>
            <person name="Hall N."/>
            <person name="Watson M."/>
            <person name="Adriaenssens E.M."/>
            <person name="Foster-Nyarko E."/>
            <person name="Jarju S."/>
            <person name="Secka A."/>
            <person name="Antonio M."/>
            <person name="Oren A."/>
            <person name="Chaudhuri R.R."/>
            <person name="La Ragione R."/>
            <person name="Hildebrand F."/>
            <person name="Pallen M.J."/>
        </authorList>
    </citation>
    <scope>NUCLEOTIDE SEQUENCE</scope>
    <source>
        <strain evidence="2">CHK194-22301</strain>
    </source>
</reference>
<dbReference type="InterPro" id="IPR036291">
    <property type="entry name" value="NAD(P)-bd_dom_sf"/>
</dbReference>
<dbReference type="Proteomes" id="UP000324504">
    <property type="component" value="Unassembled WGS sequence"/>
</dbReference>
<dbReference type="Proteomes" id="UP000235119">
    <property type="component" value="Unassembled WGS sequence"/>
</dbReference>
<proteinExistence type="predicted"/>
<dbReference type="EMBL" id="CP047415">
    <property type="protein sequence ID" value="QLL74388.1"/>
    <property type="molecule type" value="Genomic_DNA"/>
</dbReference>
<reference evidence="6" key="11">
    <citation type="submission" date="2023-05" db="EMBL/GenBank/DDBJ databases">
        <title>Cataloging the Phylogenetic Diversity of Human Bladder Bacteria.</title>
        <authorList>
            <person name="Du J."/>
        </authorList>
    </citation>
    <scope>NUCLEOTIDE SEQUENCE</scope>
    <source>
        <strain evidence="6">UMB9226</strain>
    </source>
</reference>
<reference evidence="10 15" key="4">
    <citation type="submission" date="2017-12" db="EMBL/GenBank/DDBJ databases">
        <title>Phylogenetic diversity of female urinary microbiome.</title>
        <authorList>
            <person name="Thomas-White K."/>
            <person name="Wolfe A.J."/>
        </authorList>
    </citation>
    <scope>NUCLEOTIDE SEQUENCE [LARGE SCALE GENOMIC DNA]</scope>
    <source>
        <strain evidence="10 15">UMB0085</strain>
    </source>
</reference>
<dbReference type="EMBL" id="WWFF01000002">
    <property type="protein sequence ID" value="MYN53010.1"/>
    <property type="molecule type" value="Genomic_DNA"/>
</dbReference>
<evidence type="ECO:0000313" key="13">
    <source>
        <dbReference type="Proteomes" id="UP000198437"/>
    </source>
</evidence>
<dbReference type="EMBL" id="LYQW01000047">
    <property type="protein sequence ID" value="OXC21131.1"/>
    <property type="molecule type" value="Genomic_DNA"/>
</dbReference>
<evidence type="ECO:0000313" key="17">
    <source>
        <dbReference type="Proteomes" id="UP000430323"/>
    </source>
</evidence>
<evidence type="ECO:0000313" key="5">
    <source>
        <dbReference type="EMBL" id="KWU04629.1"/>
    </source>
</evidence>
<dbReference type="Proteomes" id="UP000198437">
    <property type="component" value="Unassembled WGS sequence"/>
</dbReference>
<dbReference type="Proteomes" id="UP000231914">
    <property type="component" value="Unassembled WGS sequence"/>
</dbReference>
<reference evidence="2" key="10">
    <citation type="submission" date="2021-09" db="EMBL/GenBank/DDBJ databases">
        <authorList>
            <person name="Gilroy R."/>
        </authorList>
    </citation>
    <scope>NUCLEOTIDE SEQUENCE</scope>
    <source>
        <strain evidence="2">CHK194-22301</strain>
    </source>
</reference>
<dbReference type="AlphaFoldDB" id="A0A109DFP8"/>
<dbReference type="PANTHER" id="PTHR15020:SF50">
    <property type="entry name" value="UPF0659 PROTEIN YMR090W"/>
    <property type="match status" value="1"/>
</dbReference>
<feature type="domain" description="NAD(P)-binding" evidence="1">
    <location>
        <begin position="7"/>
        <end position="188"/>
    </location>
</feature>
<evidence type="ECO:0000313" key="16">
    <source>
        <dbReference type="Proteomes" id="UP000324504"/>
    </source>
</evidence>
<reference evidence="8 13" key="2">
    <citation type="submission" date="2016-05" db="EMBL/GenBank/DDBJ databases">
        <authorList>
            <person name="Johnson T.J."/>
            <person name="Youmans B.P."/>
            <person name="Case K.A."/>
        </authorList>
    </citation>
    <scope>NUCLEOTIDE SEQUENCE [LARGE SCALE GENOMIC DNA]</scope>
    <source>
        <strain evidence="8 13">UMNLC6</strain>
    </source>
</reference>
<dbReference type="EMBL" id="WBOB01000022">
    <property type="protein sequence ID" value="KAB1976792.1"/>
    <property type="molecule type" value="Genomic_DNA"/>
</dbReference>
<evidence type="ECO:0000313" key="9">
    <source>
        <dbReference type="EMBL" id="PJZ17529.1"/>
    </source>
</evidence>
<dbReference type="Proteomes" id="UP000784793">
    <property type="component" value="Unassembled WGS sequence"/>
</dbReference>
<evidence type="ECO:0000259" key="1">
    <source>
        <dbReference type="Pfam" id="PF13460"/>
    </source>
</evidence>
<reference evidence="11 19" key="7">
    <citation type="submission" date="2020-01" db="EMBL/GenBank/DDBJ databases">
        <title>Complete and circular genome sequences of six lactobacillus isolates from horses.</title>
        <authorList>
            <person name="Hassan H.M."/>
        </authorList>
    </citation>
    <scope>NUCLEOTIDE SEQUENCE [LARGE SCALE GENOMIC DNA]</scope>
    <source>
        <strain evidence="11 19">1D</strain>
    </source>
</reference>
<evidence type="ECO:0000313" key="6">
    <source>
        <dbReference type="EMBL" id="MDK6501635.1"/>
    </source>
</evidence>
<evidence type="ECO:0000313" key="18">
    <source>
        <dbReference type="Proteomes" id="UP000460132"/>
    </source>
</evidence>
<dbReference type="EMBL" id="DYXB01000030">
    <property type="protein sequence ID" value="HJF09587.1"/>
    <property type="molecule type" value="Genomic_DNA"/>
</dbReference>
<dbReference type="RefSeq" id="WP_023488033.1">
    <property type="nucleotide sequence ID" value="NZ_AP025162.1"/>
</dbReference>
<dbReference type="EMBL" id="JASOGN010000001">
    <property type="protein sequence ID" value="MDK6501635.1"/>
    <property type="molecule type" value="Genomic_DNA"/>
</dbReference>
<reference evidence="7 18" key="8">
    <citation type="submission" date="2020-01" db="EMBL/GenBank/DDBJ databases">
        <title>Vaginal microbiome of pregnant Indian women: Insights into the genome of dominants Lactobacillus species.</title>
        <authorList>
            <person name="Das B."/>
            <person name="Mehta O."/>
            <person name="Ghosh T.S."/>
            <person name="Kothidar A."/>
            <person name="Gowtham M.R."/>
            <person name="Mitra R."/>
            <person name="Kshetrapal P."/>
            <person name="Wadhwa N."/>
            <person name="Thiruvengadam R."/>
            <person name="Nair G.B."/>
            <person name="Bhatnagar S."/>
            <person name="Pore S."/>
        </authorList>
    </citation>
    <scope>NUCLEOTIDE SEQUENCE [LARGE SCALE GENOMIC DNA]</scope>
    <source>
        <strain evidence="7 18">Indica2</strain>
    </source>
</reference>
<evidence type="ECO:0000313" key="14">
    <source>
        <dbReference type="Proteomes" id="UP000231914"/>
    </source>
</evidence>
<evidence type="ECO:0000313" key="12">
    <source>
        <dbReference type="Proteomes" id="UP000067598"/>
    </source>
</evidence>